<keyword evidence="3" id="KW-0614">Plasmid</keyword>
<dbReference type="Proteomes" id="UP000019434">
    <property type="component" value="Chromosome"/>
</dbReference>
<dbReference type="STRING" id="195522.BD01_2279"/>
<feature type="region of interest" description="Disordered" evidence="1">
    <location>
        <begin position="216"/>
        <end position="243"/>
    </location>
</feature>
<dbReference type="EMBL" id="KF527230">
    <property type="protein sequence ID" value="AGX15339.1"/>
    <property type="molecule type" value="Genomic_DNA"/>
</dbReference>
<dbReference type="GeneID" id="24959014"/>
<feature type="transmembrane region" description="Helical" evidence="2">
    <location>
        <begin position="15"/>
        <end position="36"/>
    </location>
</feature>
<keyword evidence="5" id="KW-1185">Reference proteome</keyword>
<accession>U3RGY5</accession>
<evidence type="ECO:0000313" key="3">
    <source>
        <dbReference type="EMBL" id="AGX15339.1"/>
    </source>
</evidence>
<sequence length="329" mass="36601">MNVVVSKDYGRLAEIALYFIAFITIIYALYKLFGLFKDFGGNIEKKLNELKNTLGNLDLNPSDAPEKFKETGKDIVTIITGTLTGKQNTPEYNDAMAHLHYGGHEWEPGSGKVDKAGNIHKYGHVVKPGKTKVFHGGTYTETVVNNMVKCQYAGGEVLTKEDCLARKYGFMTYAQFNAWLEGIKSALKAEGKDPSRMSLDQIVKYGRELEKKKEEWKKQNPDKATPVLDAYNSGAPPGAKPLPLPEADRLNRILFPDHQRKFTPVIGGSLPARGLLPVDNGMCIDIKHGGKLVPCPPVPNPRYILLPKPKLPPEKHILPVPMPRRIIML</sequence>
<reference evidence="3" key="1">
    <citation type="journal article" date="2014" name="Environ. Microbiol.">
        <title>Extracellular membrane vesicles harbouring viral genomes.</title>
        <authorList>
            <person name="Gaudin M."/>
            <person name="Krupovic M."/>
            <person name="Marguet E."/>
            <person name="Gauliard E."/>
            <person name="Cvirkaite-Krupovic V."/>
            <person name="Le Cam E."/>
            <person name="Oberto J."/>
            <person name="Forterre P."/>
        </authorList>
    </citation>
    <scope>NUCLEOTIDE SEQUENCE</scope>
    <source>
        <strain evidence="3">30-1</strain>
        <plasmid evidence="3">pTN3</plasmid>
    </source>
</reference>
<reference evidence="4 5" key="2">
    <citation type="submission" date="2014-02" db="EMBL/GenBank/DDBJ databases">
        <title>Genome Sequence of an Hyperthermophilic Archaeon, Thermococcus nautili 30-1, producing viral vesicles.</title>
        <authorList>
            <person name="Oberto J."/>
            <person name="Gaudin M."/>
            <person name="Cossu M."/>
            <person name="Gorlas A."/>
            <person name="Slesarev A."/>
            <person name="Marguet E."/>
            <person name="Forterre P."/>
        </authorList>
    </citation>
    <scope>NUCLEOTIDE SEQUENCE [LARGE SCALE GENOMIC DNA]</scope>
    <source>
        <strain evidence="4 5">30-1</strain>
    </source>
</reference>
<geneLocation type="plasmid" evidence="3">
    <name>pTN3</name>
</geneLocation>
<name>U3RGY5_9EURY</name>
<evidence type="ECO:0000313" key="5">
    <source>
        <dbReference type="Proteomes" id="UP000019434"/>
    </source>
</evidence>
<dbReference type="RefSeq" id="WP_022547015.1">
    <property type="nucleotide sequence ID" value="NC_022527.1"/>
</dbReference>
<evidence type="ECO:0000256" key="2">
    <source>
        <dbReference type="SAM" id="Phobius"/>
    </source>
</evidence>
<evidence type="ECO:0000313" key="4">
    <source>
        <dbReference type="EMBL" id="AHL23866.1"/>
    </source>
</evidence>
<keyword evidence="2" id="KW-1133">Transmembrane helix</keyword>
<dbReference type="OrthoDB" id="100804at2157"/>
<dbReference type="eggNOG" id="ENOG502N5P3">
    <property type="taxonomic scope" value="Archaea"/>
</dbReference>
<dbReference type="HOGENOM" id="CLU_887453_0_0_2"/>
<dbReference type="KEGG" id="tnu:BD01_2279"/>
<dbReference type="AlphaFoldDB" id="U3RGY5"/>
<keyword evidence="2" id="KW-0812">Transmembrane</keyword>
<organism evidence="3">
    <name type="scientific">Thermococcus nautili</name>
    <dbReference type="NCBI Taxonomy" id="195522"/>
    <lineage>
        <taxon>Archaea</taxon>
        <taxon>Methanobacteriati</taxon>
        <taxon>Methanobacteriota</taxon>
        <taxon>Thermococci</taxon>
        <taxon>Thermococcales</taxon>
        <taxon>Thermococcaceae</taxon>
        <taxon>Thermococcus</taxon>
    </lineage>
</organism>
<gene>
    <name evidence="4" type="ORF">BD01_2279</name>
    <name evidence="3" type="ORF">TNaP3-25</name>
</gene>
<evidence type="ECO:0000256" key="1">
    <source>
        <dbReference type="SAM" id="MobiDB-lite"/>
    </source>
</evidence>
<dbReference type="EMBL" id="CP007264">
    <property type="protein sequence ID" value="AHL23866.1"/>
    <property type="molecule type" value="Genomic_DNA"/>
</dbReference>
<proteinExistence type="predicted"/>
<protein>
    <submittedName>
        <fullName evidence="3">Uncharacterized protein</fullName>
    </submittedName>
</protein>
<keyword evidence="2" id="KW-0472">Membrane</keyword>